<dbReference type="Gene3D" id="4.10.240.10">
    <property type="entry name" value="Zn(2)-C6 fungal-type DNA-binding domain"/>
    <property type="match status" value="1"/>
</dbReference>
<comment type="subcellular location">
    <subcellularLocation>
        <location evidence="1">Nucleus</location>
    </subcellularLocation>
</comment>
<evidence type="ECO:0000259" key="7">
    <source>
        <dbReference type="PROSITE" id="PS50048"/>
    </source>
</evidence>
<feature type="region of interest" description="Disordered" evidence="6">
    <location>
        <begin position="1"/>
        <end position="24"/>
    </location>
</feature>
<proteinExistence type="predicted"/>
<dbReference type="PROSITE" id="PS50048">
    <property type="entry name" value="ZN2_CY6_FUNGAL_2"/>
    <property type="match status" value="1"/>
</dbReference>
<feature type="region of interest" description="Disordered" evidence="6">
    <location>
        <begin position="127"/>
        <end position="150"/>
    </location>
</feature>
<evidence type="ECO:0000256" key="6">
    <source>
        <dbReference type="SAM" id="MobiDB-lite"/>
    </source>
</evidence>
<keyword evidence="5" id="KW-0539">Nucleus</keyword>
<keyword evidence="3" id="KW-0238">DNA-binding</keyword>
<dbReference type="CDD" id="cd00067">
    <property type="entry name" value="GAL4"/>
    <property type="match status" value="1"/>
</dbReference>
<accession>A0ABR3PVJ8</accession>
<dbReference type="PROSITE" id="PS00463">
    <property type="entry name" value="ZN2_CY6_FUNGAL_1"/>
    <property type="match status" value="1"/>
</dbReference>
<feature type="compositionally biased region" description="Polar residues" evidence="6">
    <location>
        <begin position="132"/>
        <end position="142"/>
    </location>
</feature>
<dbReference type="PANTHER" id="PTHR31845">
    <property type="entry name" value="FINGER DOMAIN PROTEIN, PUTATIVE-RELATED"/>
    <property type="match status" value="1"/>
</dbReference>
<name>A0ABR3PVJ8_9TREE</name>
<dbReference type="Proteomes" id="UP001565368">
    <property type="component" value="Unassembled WGS sequence"/>
</dbReference>
<evidence type="ECO:0000256" key="1">
    <source>
        <dbReference type="ARBA" id="ARBA00004123"/>
    </source>
</evidence>
<dbReference type="EMBL" id="JBBXJM010000006">
    <property type="protein sequence ID" value="KAL1406444.1"/>
    <property type="molecule type" value="Genomic_DNA"/>
</dbReference>
<gene>
    <name evidence="8" type="ORF">Q8F55_008143</name>
</gene>
<protein>
    <recommendedName>
        <fullName evidence="7">Zn(2)-C6 fungal-type domain-containing protein</fullName>
    </recommendedName>
</protein>
<reference evidence="8 9" key="1">
    <citation type="submission" date="2023-08" db="EMBL/GenBank/DDBJ databases">
        <title>Annotated Genome Sequence of Vanrija albida AlHP1.</title>
        <authorList>
            <person name="Herzog R."/>
        </authorList>
    </citation>
    <scope>NUCLEOTIDE SEQUENCE [LARGE SCALE GENOMIC DNA]</scope>
    <source>
        <strain evidence="8 9">AlHP1</strain>
    </source>
</reference>
<dbReference type="InterPro" id="IPR036864">
    <property type="entry name" value="Zn2-C6_fun-type_DNA-bd_sf"/>
</dbReference>
<evidence type="ECO:0000313" key="9">
    <source>
        <dbReference type="Proteomes" id="UP001565368"/>
    </source>
</evidence>
<organism evidence="8 9">
    <name type="scientific">Vanrija albida</name>
    <dbReference type="NCBI Taxonomy" id="181172"/>
    <lineage>
        <taxon>Eukaryota</taxon>
        <taxon>Fungi</taxon>
        <taxon>Dikarya</taxon>
        <taxon>Basidiomycota</taxon>
        <taxon>Agaricomycotina</taxon>
        <taxon>Tremellomycetes</taxon>
        <taxon>Trichosporonales</taxon>
        <taxon>Trichosporonaceae</taxon>
        <taxon>Vanrija</taxon>
    </lineage>
</organism>
<sequence>MQSRPPTRDRPHAPHAFPTPPGQTATRLLDLVARIRKIDDEAIETRREKRSALRRPSGSADEVKACEGCRRAKTKCFNVDGAACTRCQVAGRTCTYPETKVRGRKADRTIQSLLNYMEDELANLIAADPRTRAQQPSGTSRAQRAEDSASHSALHNPLGVLATAATQPSGLLMHGGQSGLYWNNIYSVKPEEDLGQDPVLQGILEEEDLNRLVELYFAKLAPTFMHLDDGVHSPIFLRMNSPFLTTAIAAVAASFDPLSLLIAPGLQAHAHRLASLAFENGSKSLEVVQGFLALVHWAAWPSHDWLADRSWAYQGQAMRLACEIRLDLPPDPNLALTYRHSRPLRDDEVSRLMTCRKRTYLLVCLSEIGLATQSGRADTTSGHRLIHAPDLAFLRPHDSTNMTFSASVKLNHIVGRALHRWHGMDKEDTPDLERELFVRDWRRDLGGWKSSWMGTSRLVDVAAVYNHIMLLLLSLRVPGSHASTQALLREISELAVQLLVTVLRWRDDVPFDEPGGLAYASNFLIVQIAYGAALVHKLARPLDSDRAAEVSARVTDIATLLDQIAAARLHSVSFAGYYAAQIRSLCGLEAPPQPSHHVNINVAQQGAAGPDPFDFSFMLDHEPHAFDATVISDRILSLLGVGLEEPWE</sequence>
<dbReference type="CDD" id="cd12148">
    <property type="entry name" value="fungal_TF_MHR"/>
    <property type="match status" value="1"/>
</dbReference>
<dbReference type="InterPro" id="IPR001138">
    <property type="entry name" value="Zn2Cys6_DnaBD"/>
</dbReference>
<keyword evidence="4" id="KW-0804">Transcription</keyword>
<dbReference type="RefSeq" id="XP_069206388.1">
    <property type="nucleotide sequence ID" value="XM_069356547.1"/>
</dbReference>
<dbReference type="GeneID" id="95989186"/>
<comment type="caution">
    <text evidence="8">The sequence shown here is derived from an EMBL/GenBank/DDBJ whole genome shotgun (WGS) entry which is preliminary data.</text>
</comment>
<evidence type="ECO:0000256" key="4">
    <source>
        <dbReference type="ARBA" id="ARBA00023163"/>
    </source>
</evidence>
<dbReference type="InterPro" id="IPR051089">
    <property type="entry name" value="prtT"/>
</dbReference>
<dbReference type="SMART" id="SM00066">
    <property type="entry name" value="GAL4"/>
    <property type="match status" value="1"/>
</dbReference>
<dbReference type="PANTHER" id="PTHR31845:SF19">
    <property type="entry name" value="TRANSCRIPTION FACTOR DOMAIN-CONTAINING PROTEIN"/>
    <property type="match status" value="1"/>
</dbReference>
<evidence type="ECO:0000313" key="8">
    <source>
        <dbReference type="EMBL" id="KAL1406444.1"/>
    </source>
</evidence>
<evidence type="ECO:0000256" key="3">
    <source>
        <dbReference type="ARBA" id="ARBA00023125"/>
    </source>
</evidence>
<keyword evidence="2" id="KW-0805">Transcription regulation</keyword>
<keyword evidence="9" id="KW-1185">Reference proteome</keyword>
<feature type="compositionally biased region" description="Basic and acidic residues" evidence="6">
    <location>
        <begin position="1"/>
        <end position="12"/>
    </location>
</feature>
<evidence type="ECO:0000256" key="2">
    <source>
        <dbReference type="ARBA" id="ARBA00023015"/>
    </source>
</evidence>
<evidence type="ECO:0000256" key="5">
    <source>
        <dbReference type="ARBA" id="ARBA00023242"/>
    </source>
</evidence>
<feature type="domain" description="Zn(2)-C6 fungal-type" evidence="7">
    <location>
        <begin position="65"/>
        <end position="96"/>
    </location>
</feature>
<dbReference type="SUPFAM" id="SSF57701">
    <property type="entry name" value="Zn2/Cys6 DNA-binding domain"/>
    <property type="match status" value="1"/>
</dbReference>